<reference evidence="1" key="1">
    <citation type="submission" date="2020-10" db="EMBL/GenBank/DDBJ databases">
        <authorList>
            <person name="Gilroy R."/>
        </authorList>
    </citation>
    <scope>NUCLEOTIDE SEQUENCE</scope>
    <source>
        <strain evidence="1">11167</strain>
    </source>
</reference>
<protein>
    <submittedName>
        <fullName evidence="1">Uncharacterized protein</fullName>
    </submittedName>
</protein>
<sequence length="308" mass="34420">MANFYIDVGTQPLANSVDRLSSSMSQVDASISEMTDQLVQAEKMAAEHVSSNVTYGFFMLTRNQFSQKAIAIEKEIATTLVKIQTYSKSLADIKGRMEKDYNNISQQYLKIFRNIDSALRKSVNDLDKGLVDVAVVARGKMNERRIDSSMKAVAYPQCLLPLAQSMPLAKLKKECRRLIKAMTDFIGSQRELTGKLNASISHEKVEEGDETVYFPVVLFESESTVAPGSFMTEVRMPAFPSTLASLDGTVASKTIDMKGKDELWRKSDEASRRLILDKLTSLCEGLDQRKASIVLNLASKSEWMELRD</sequence>
<dbReference type="AlphaFoldDB" id="A0A9D9E9H4"/>
<comment type="caution">
    <text evidence="1">The sequence shown here is derived from an EMBL/GenBank/DDBJ whole genome shotgun (WGS) entry which is preliminary data.</text>
</comment>
<organism evidence="1 2">
    <name type="scientific">Candidatus Aphodenecus pullistercoris</name>
    <dbReference type="NCBI Taxonomy" id="2840669"/>
    <lineage>
        <taxon>Bacteria</taxon>
        <taxon>Pseudomonadati</taxon>
        <taxon>Spirochaetota</taxon>
        <taxon>Spirochaetia</taxon>
        <taxon>Spirochaetales</taxon>
        <taxon>Candidatus Aphodenecus</taxon>
    </lineage>
</organism>
<dbReference type="Proteomes" id="UP000823633">
    <property type="component" value="Unassembled WGS sequence"/>
</dbReference>
<gene>
    <name evidence="1" type="ORF">IAC42_01630</name>
</gene>
<reference evidence="1" key="2">
    <citation type="journal article" date="2021" name="PeerJ">
        <title>Extensive microbial diversity within the chicken gut microbiome revealed by metagenomics and culture.</title>
        <authorList>
            <person name="Gilroy R."/>
            <person name="Ravi A."/>
            <person name="Getino M."/>
            <person name="Pursley I."/>
            <person name="Horton D.L."/>
            <person name="Alikhan N.F."/>
            <person name="Baker D."/>
            <person name="Gharbi K."/>
            <person name="Hall N."/>
            <person name="Watson M."/>
            <person name="Adriaenssens E.M."/>
            <person name="Foster-Nyarko E."/>
            <person name="Jarju S."/>
            <person name="Secka A."/>
            <person name="Antonio M."/>
            <person name="Oren A."/>
            <person name="Chaudhuri R.R."/>
            <person name="La Ragione R."/>
            <person name="Hildebrand F."/>
            <person name="Pallen M.J."/>
        </authorList>
    </citation>
    <scope>NUCLEOTIDE SEQUENCE</scope>
    <source>
        <strain evidence="1">11167</strain>
    </source>
</reference>
<accession>A0A9D9E9H4</accession>
<evidence type="ECO:0000313" key="2">
    <source>
        <dbReference type="Proteomes" id="UP000823633"/>
    </source>
</evidence>
<proteinExistence type="predicted"/>
<name>A0A9D9E9H4_9SPIR</name>
<evidence type="ECO:0000313" key="1">
    <source>
        <dbReference type="EMBL" id="MBO8442451.1"/>
    </source>
</evidence>
<dbReference type="EMBL" id="JADIMU010000012">
    <property type="protein sequence ID" value="MBO8442451.1"/>
    <property type="molecule type" value="Genomic_DNA"/>
</dbReference>